<dbReference type="EMBL" id="JAMZEJ010000001">
    <property type="protein sequence ID" value="MCQ8239347.1"/>
    <property type="molecule type" value="Genomic_DNA"/>
</dbReference>
<sequence>MELFVRVAEAGSFAAAGRALRLSPQAVGRQLAALERRLGVALLNRTTRRQSLTEAGHIFLGGCRRMLAEAEAVEARMAMQAVTPSGTLRISVPTAFGSVRLMPALPDFVEAHPAVRLEIALSDRRVGLVEEGFDLAIRIGEQADSALISRGLTPYRVVPCAAPAYLARRGSPRIPAELAQHECLEYGFSSHPAPPLWLFHRGARQERVEPASRLRVDDGRALLDAALAGLGVVMAAEVMLRDHLDAGRLVRLLPGWHGPSRPMRLLFPSHRARTPKLRAFVDWAVQRF</sequence>
<dbReference type="InterPro" id="IPR036388">
    <property type="entry name" value="WH-like_DNA-bd_sf"/>
</dbReference>
<dbReference type="InterPro" id="IPR005119">
    <property type="entry name" value="LysR_subst-bd"/>
</dbReference>
<evidence type="ECO:0000313" key="7">
    <source>
        <dbReference type="Proteomes" id="UP001524547"/>
    </source>
</evidence>
<dbReference type="Pfam" id="PF00126">
    <property type="entry name" value="HTH_1"/>
    <property type="match status" value="1"/>
</dbReference>
<dbReference type="InterPro" id="IPR036390">
    <property type="entry name" value="WH_DNA-bd_sf"/>
</dbReference>
<dbReference type="InterPro" id="IPR000847">
    <property type="entry name" value="LysR_HTH_N"/>
</dbReference>
<dbReference type="Pfam" id="PF03466">
    <property type="entry name" value="LysR_substrate"/>
    <property type="match status" value="1"/>
</dbReference>
<evidence type="ECO:0000259" key="5">
    <source>
        <dbReference type="PROSITE" id="PS50931"/>
    </source>
</evidence>
<evidence type="ECO:0000313" key="6">
    <source>
        <dbReference type="EMBL" id="MCQ8239347.1"/>
    </source>
</evidence>
<dbReference type="Gene3D" id="3.40.190.290">
    <property type="match status" value="1"/>
</dbReference>
<keyword evidence="3" id="KW-0238">DNA-binding</keyword>
<reference evidence="6 7" key="1">
    <citation type="submission" date="2022-06" db="EMBL/GenBank/DDBJ databases">
        <title>Rhizosaccharibacter gen. nov. sp. nov. KSS12, endophytic bacteria isolated from sugarcane.</title>
        <authorList>
            <person name="Pitiwittayakul N."/>
        </authorList>
    </citation>
    <scope>NUCLEOTIDE SEQUENCE [LARGE SCALE GENOMIC DNA]</scope>
    <source>
        <strain evidence="6 7">KSS12</strain>
    </source>
</reference>
<dbReference type="PANTHER" id="PTHR30537:SF5">
    <property type="entry name" value="HTH-TYPE TRANSCRIPTIONAL ACTIVATOR TTDR-RELATED"/>
    <property type="match status" value="1"/>
</dbReference>
<keyword evidence="2" id="KW-0805">Transcription regulation</keyword>
<comment type="similarity">
    <text evidence="1">Belongs to the LysR transcriptional regulatory family.</text>
</comment>
<evidence type="ECO:0000256" key="1">
    <source>
        <dbReference type="ARBA" id="ARBA00009437"/>
    </source>
</evidence>
<organism evidence="6 7">
    <name type="scientific">Rhizosaccharibacter radicis</name>
    <dbReference type="NCBI Taxonomy" id="2782605"/>
    <lineage>
        <taxon>Bacteria</taxon>
        <taxon>Pseudomonadati</taxon>
        <taxon>Pseudomonadota</taxon>
        <taxon>Alphaproteobacteria</taxon>
        <taxon>Acetobacterales</taxon>
        <taxon>Acetobacteraceae</taxon>
        <taxon>Rhizosaccharibacter</taxon>
    </lineage>
</organism>
<comment type="caution">
    <text evidence="6">The sequence shown here is derived from an EMBL/GenBank/DDBJ whole genome shotgun (WGS) entry which is preliminary data.</text>
</comment>
<evidence type="ECO:0000256" key="4">
    <source>
        <dbReference type="ARBA" id="ARBA00023163"/>
    </source>
</evidence>
<dbReference type="RefSeq" id="WP_422918090.1">
    <property type="nucleotide sequence ID" value="NZ_JAMZEJ010000001.1"/>
</dbReference>
<evidence type="ECO:0000256" key="3">
    <source>
        <dbReference type="ARBA" id="ARBA00023125"/>
    </source>
</evidence>
<feature type="domain" description="HTH lysR-type" evidence="5">
    <location>
        <begin position="1"/>
        <end position="53"/>
    </location>
</feature>
<dbReference type="InterPro" id="IPR058163">
    <property type="entry name" value="LysR-type_TF_proteobact-type"/>
</dbReference>
<name>A0ABT1VSM7_9PROT</name>
<dbReference type="SUPFAM" id="SSF46785">
    <property type="entry name" value="Winged helix' DNA-binding domain"/>
    <property type="match status" value="1"/>
</dbReference>
<protein>
    <submittedName>
        <fullName evidence="6">LysR family transcriptional regulator</fullName>
    </submittedName>
</protein>
<accession>A0ABT1VSM7</accession>
<dbReference type="PANTHER" id="PTHR30537">
    <property type="entry name" value="HTH-TYPE TRANSCRIPTIONAL REGULATOR"/>
    <property type="match status" value="1"/>
</dbReference>
<gene>
    <name evidence="6" type="ORF">NFI88_00645</name>
</gene>
<proteinExistence type="inferred from homology"/>
<dbReference type="SUPFAM" id="SSF53850">
    <property type="entry name" value="Periplasmic binding protein-like II"/>
    <property type="match status" value="1"/>
</dbReference>
<keyword evidence="7" id="KW-1185">Reference proteome</keyword>
<dbReference type="Gene3D" id="1.10.10.10">
    <property type="entry name" value="Winged helix-like DNA-binding domain superfamily/Winged helix DNA-binding domain"/>
    <property type="match status" value="1"/>
</dbReference>
<evidence type="ECO:0000256" key="2">
    <source>
        <dbReference type="ARBA" id="ARBA00023015"/>
    </source>
</evidence>
<dbReference type="PROSITE" id="PS50931">
    <property type="entry name" value="HTH_LYSR"/>
    <property type="match status" value="1"/>
</dbReference>
<dbReference type="Proteomes" id="UP001524547">
    <property type="component" value="Unassembled WGS sequence"/>
</dbReference>
<keyword evidence="4" id="KW-0804">Transcription</keyword>